<accession>A0AA38G0N0</accession>
<evidence type="ECO:0000313" key="3">
    <source>
        <dbReference type="EMBL" id="KAH9313766.1"/>
    </source>
</evidence>
<gene>
    <name evidence="3" type="ORF">KI387_022393</name>
</gene>
<proteinExistence type="predicted"/>
<evidence type="ECO:0000256" key="2">
    <source>
        <dbReference type="SAM" id="Phobius"/>
    </source>
</evidence>
<evidence type="ECO:0000313" key="4">
    <source>
        <dbReference type="Proteomes" id="UP000824469"/>
    </source>
</evidence>
<dbReference type="EMBL" id="JAHRHJ020000005">
    <property type="protein sequence ID" value="KAH9313766.1"/>
    <property type="molecule type" value="Genomic_DNA"/>
</dbReference>
<dbReference type="InterPro" id="IPR051986">
    <property type="entry name" value="Innate_Immune_Apopt_Reg"/>
</dbReference>
<dbReference type="OMA" id="HCGEMVA"/>
<dbReference type="InterPro" id="IPR013083">
    <property type="entry name" value="Znf_RING/FYVE/PHD"/>
</dbReference>
<protein>
    <submittedName>
        <fullName evidence="3">Uncharacterized protein</fullName>
    </submittedName>
</protein>
<sequence>MAVPSSGTTTTTLCNHCERDVPTPNFDLHHAHCIRNLERCTVCGDMIPKTRAKEHYQDTHTPVACSQCGESIERELLVVHERDKCIQRIVVCGYCDFPLPAVELDTHLDMCGNRTELCNPCGKYVRLCEKLAHDLQFHEGNSDGIGLSSRDHNGENGHSSPEPSQRVPRERPREVSHHKYLLTLAITGIAIIIGSFVLQRRNTNQQQ</sequence>
<keyword evidence="4" id="KW-1185">Reference proteome</keyword>
<comment type="caution">
    <text evidence="3">The sequence shown here is derived from an EMBL/GenBank/DDBJ whole genome shotgun (WGS) entry which is preliminary data.</text>
</comment>
<dbReference type="AlphaFoldDB" id="A0AA38G0N0"/>
<feature type="transmembrane region" description="Helical" evidence="2">
    <location>
        <begin position="180"/>
        <end position="198"/>
    </location>
</feature>
<dbReference type="PANTHER" id="PTHR16295">
    <property type="entry name" value="TRAF-TYPE ZINC FINGER PROTEIN-RELATED"/>
    <property type="match status" value="1"/>
</dbReference>
<keyword evidence="2" id="KW-0472">Membrane</keyword>
<organism evidence="3 4">
    <name type="scientific">Taxus chinensis</name>
    <name type="common">Chinese yew</name>
    <name type="synonym">Taxus wallichiana var. chinensis</name>
    <dbReference type="NCBI Taxonomy" id="29808"/>
    <lineage>
        <taxon>Eukaryota</taxon>
        <taxon>Viridiplantae</taxon>
        <taxon>Streptophyta</taxon>
        <taxon>Embryophyta</taxon>
        <taxon>Tracheophyta</taxon>
        <taxon>Spermatophyta</taxon>
        <taxon>Pinopsida</taxon>
        <taxon>Pinidae</taxon>
        <taxon>Conifers II</taxon>
        <taxon>Cupressales</taxon>
        <taxon>Taxaceae</taxon>
        <taxon>Taxus</taxon>
    </lineage>
</organism>
<dbReference type="GO" id="GO:0005739">
    <property type="term" value="C:mitochondrion"/>
    <property type="evidence" value="ECO:0007669"/>
    <property type="project" value="TreeGrafter"/>
</dbReference>
<dbReference type="Gene3D" id="3.30.40.10">
    <property type="entry name" value="Zinc/RING finger domain, C3HC4 (zinc finger)"/>
    <property type="match status" value="1"/>
</dbReference>
<evidence type="ECO:0000256" key="1">
    <source>
        <dbReference type="SAM" id="MobiDB-lite"/>
    </source>
</evidence>
<dbReference type="PANTHER" id="PTHR16295:SF10">
    <property type="entry name" value="EXPRESSED PROTEIN"/>
    <property type="match status" value="1"/>
</dbReference>
<reference evidence="3 4" key="1">
    <citation type="journal article" date="2021" name="Nat. Plants">
        <title>The Taxus genome provides insights into paclitaxel biosynthesis.</title>
        <authorList>
            <person name="Xiong X."/>
            <person name="Gou J."/>
            <person name="Liao Q."/>
            <person name="Li Y."/>
            <person name="Zhou Q."/>
            <person name="Bi G."/>
            <person name="Li C."/>
            <person name="Du R."/>
            <person name="Wang X."/>
            <person name="Sun T."/>
            <person name="Guo L."/>
            <person name="Liang H."/>
            <person name="Lu P."/>
            <person name="Wu Y."/>
            <person name="Zhang Z."/>
            <person name="Ro D.K."/>
            <person name="Shang Y."/>
            <person name="Huang S."/>
            <person name="Yan J."/>
        </authorList>
    </citation>
    <scope>NUCLEOTIDE SEQUENCE [LARGE SCALE GENOMIC DNA]</scope>
    <source>
        <strain evidence="3">Ta-2019</strain>
    </source>
</reference>
<keyword evidence="2" id="KW-0812">Transmembrane</keyword>
<feature type="region of interest" description="Disordered" evidence="1">
    <location>
        <begin position="142"/>
        <end position="173"/>
    </location>
</feature>
<name>A0AA38G0N0_TAXCH</name>
<feature type="non-terminal residue" evidence="3">
    <location>
        <position position="207"/>
    </location>
</feature>
<keyword evidence="2" id="KW-1133">Transmembrane helix</keyword>
<dbReference type="Proteomes" id="UP000824469">
    <property type="component" value="Unassembled WGS sequence"/>
</dbReference>